<dbReference type="SUPFAM" id="SSF54995">
    <property type="entry name" value="Ribosomal protein S6"/>
    <property type="match status" value="1"/>
</dbReference>
<dbReference type="InterPro" id="IPR020814">
    <property type="entry name" value="Ribosomal_S6_plastid/chlpt"/>
</dbReference>
<dbReference type="HAMAP" id="MF_00360">
    <property type="entry name" value="Ribosomal_bS6"/>
    <property type="match status" value="1"/>
</dbReference>
<dbReference type="GO" id="GO:0005840">
    <property type="term" value="C:ribosome"/>
    <property type="evidence" value="ECO:0007669"/>
    <property type="project" value="UniProtKB-KW"/>
</dbReference>
<evidence type="ECO:0000256" key="1">
    <source>
        <dbReference type="ARBA" id="ARBA00009512"/>
    </source>
</evidence>
<dbReference type="AlphaFoldDB" id="A0A1G1VFG5"/>
<feature type="compositionally biased region" description="Basic and acidic residues" evidence="4">
    <location>
        <begin position="131"/>
        <end position="142"/>
    </location>
</feature>
<feature type="region of interest" description="Disordered" evidence="4">
    <location>
        <begin position="93"/>
        <end position="142"/>
    </location>
</feature>
<dbReference type="GO" id="GO:0005737">
    <property type="term" value="C:cytoplasm"/>
    <property type="evidence" value="ECO:0007669"/>
    <property type="project" value="UniProtKB-ARBA"/>
</dbReference>
<reference evidence="5 6" key="1">
    <citation type="journal article" date="2016" name="Nat. Commun.">
        <title>Thousands of microbial genomes shed light on interconnected biogeochemical processes in an aquifer system.</title>
        <authorList>
            <person name="Anantharaman K."/>
            <person name="Brown C.T."/>
            <person name="Hug L.A."/>
            <person name="Sharon I."/>
            <person name="Castelle C.J."/>
            <person name="Probst A.J."/>
            <person name="Thomas B.C."/>
            <person name="Singh A."/>
            <person name="Wilkins M.J."/>
            <person name="Karaoz U."/>
            <person name="Brodie E.L."/>
            <person name="Williams K.H."/>
            <person name="Hubbard S.S."/>
            <person name="Banfield J.F."/>
        </authorList>
    </citation>
    <scope>NUCLEOTIDE SEQUENCE [LARGE SCALE GENOMIC DNA]</scope>
</reference>
<dbReference type="Gene3D" id="3.30.70.60">
    <property type="match status" value="1"/>
</dbReference>
<proteinExistence type="inferred from homology"/>
<dbReference type="GO" id="GO:0003735">
    <property type="term" value="F:structural constituent of ribosome"/>
    <property type="evidence" value="ECO:0007669"/>
    <property type="project" value="InterPro"/>
</dbReference>
<keyword evidence="3" id="KW-0687">Ribonucleoprotein</keyword>
<gene>
    <name evidence="3" type="primary">rpsF</name>
    <name evidence="5" type="ORF">A3A77_04880</name>
</gene>
<comment type="function">
    <text evidence="3">Binds together with bS18 to 16S ribosomal RNA.</text>
</comment>
<feature type="compositionally biased region" description="Basic residues" evidence="4">
    <location>
        <begin position="117"/>
        <end position="129"/>
    </location>
</feature>
<dbReference type="Proteomes" id="UP000178659">
    <property type="component" value="Unassembled WGS sequence"/>
</dbReference>
<dbReference type="CDD" id="cd00473">
    <property type="entry name" value="bS6"/>
    <property type="match status" value="1"/>
</dbReference>
<dbReference type="Pfam" id="PF01250">
    <property type="entry name" value="Ribosomal_S6"/>
    <property type="match status" value="1"/>
</dbReference>
<accession>A0A1G1VFG5</accession>
<comment type="caution">
    <text evidence="5">The sequence shown here is derived from an EMBL/GenBank/DDBJ whole genome shotgun (WGS) entry which is preliminary data.</text>
</comment>
<dbReference type="GO" id="GO:0006412">
    <property type="term" value="P:translation"/>
    <property type="evidence" value="ECO:0007669"/>
    <property type="project" value="UniProtKB-UniRule"/>
</dbReference>
<dbReference type="InterPro" id="IPR035980">
    <property type="entry name" value="Ribosomal_bS6_sf"/>
</dbReference>
<comment type="similarity">
    <text evidence="1 3">Belongs to the bacterial ribosomal protein bS6 family.</text>
</comment>
<dbReference type="PANTHER" id="PTHR21011:SF1">
    <property type="entry name" value="SMALL RIBOSOMAL SUBUNIT PROTEIN BS6M"/>
    <property type="match status" value="1"/>
</dbReference>
<dbReference type="EMBL" id="MHCC01000002">
    <property type="protein sequence ID" value="OGY14165.1"/>
    <property type="molecule type" value="Genomic_DNA"/>
</dbReference>
<evidence type="ECO:0000313" key="5">
    <source>
        <dbReference type="EMBL" id="OGY14165.1"/>
    </source>
</evidence>
<dbReference type="GO" id="GO:0070181">
    <property type="term" value="F:small ribosomal subunit rRNA binding"/>
    <property type="evidence" value="ECO:0007669"/>
    <property type="project" value="TreeGrafter"/>
</dbReference>
<keyword evidence="3" id="KW-0699">rRNA-binding</keyword>
<evidence type="ECO:0000256" key="4">
    <source>
        <dbReference type="SAM" id="MobiDB-lite"/>
    </source>
</evidence>
<dbReference type="NCBIfam" id="TIGR00166">
    <property type="entry name" value="S6"/>
    <property type="match status" value="1"/>
</dbReference>
<dbReference type="InterPro" id="IPR000529">
    <property type="entry name" value="Ribosomal_bS6"/>
</dbReference>
<feature type="compositionally biased region" description="Basic and acidic residues" evidence="4">
    <location>
        <begin position="93"/>
        <end position="116"/>
    </location>
</feature>
<dbReference type="InterPro" id="IPR014717">
    <property type="entry name" value="Transl_elong_EF1B/ribsomal_bS6"/>
</dbReference>
<organism evidence="5 6">
    <name type="scientific">Candidatus Blackburnbacteria bacterium RIFCSPLOWO2_01_FULL_40_20</name>
    <dbReference type="NCBI Taxonomy" id="1797519"/>
    <lineage>
        <taxon>Bacteria</taxon>
        <taxon>Candidatus Blackburniibacteriota</taxon>
    </lineage>
</organism>
<keyword evidence="3 5" id="KW-0689">Ribosomal protein</keyword>
<dbReference type="GO" id="GO:1990904">
    <property type="term" value="C:ribonucleoprotein complex"/>
    <property type="evidence" value="ECO:0007669"/>
    <property type="project" value="UniProtKB-KW"/>
</dbReference>
<protein>
    <recommendedName>
        <fullName evidence="2 3">Small ribosomal subunit protein bS6</fullName>
    </recommendedName>
</protein>
<sequence length="142" mass="15957">MYELTVILSSKLADAKQKAVLEKIEKTAASAGGSFEKTEKWGIREFAYPIKHESEGVYYFIIANLPSDKVGSFDRLLQNDDQILRHLIIKTDKAKVKKSEKEAKKTETEKEPDPKSKSKTKVKSKKATAKKTAEKKNAVGKK</sequence>
<evidence type="ECO:0000256" key="3">
    <source>
        <dbReference type="HAMAP-Rule" id="MF_00360"/>
    </source>
</evidence>
<dbReference type="PANTHER" id="PTHR21011">
    <property type="entry name" value="MITOCHONDRIAL 28S RIBOSOMAL PROTEIN S6"/>
    <property type="match status" value="1"/>
</dbReference>
<keyword evidence="3" id="KW-0694">RNA-binding</keyword>
<name>A0A1G1VFG5_9BACT</name>
<evidence type="ECO:0000313" key="6">
    <source>
        <dbReference type="Proteomes" id="UP000178659"/>
    </source>
</evidence>
<evidence type="ECO:0000256" key="2">
    <source>
        <dbReference type="ARBA" id="ARBA00035294"/>
    </source>
</evidence>